<sequence>MKMIPKKGAFICTEIDGSRTKTIVAFGTRMVTSLTRAHDNRWQRLRMSLEKSKGKKDEVVFGFAM</sequence>
<accession>A0A4P1QXH3</accession>
<reference evidence="1 2" key="1">
    <citation type="journal article" date="2017" name="Plant Biotechnol. J.">
        <title>A comprehensive draft genome sequence for lupin (Lupinus angustifolius), an emerging health food: insights into plant-microbe interactions and legume evolution.</title>
        <authorList>
            <person name="Hane J.K."/>
            <person name="Ming Y."/>
            <person name="Kamphuis L.G."/>
            <person name="Nelson M.N."/>
            <person name="Garg G."/>
            <person name="Atkins C.A."/>
            <person name="Bayer P.E."/>
            <person name="Bravo A."/>
            <person name="Bringans S."/>
            <person name="Cannon S."/>
            <person name="Edwards D."/>
            <person name="Foley R."/>
            <person name="Gao L.L."/>
            <person name="Harrison M.J."/>
            <person name="Huang W."/>
            <person name="Hurgobin B."/>
            <person name="Li S."/>
            <person name="Liu C.W."/>
            <person name="McGrath A."/>
            <person name="Morahan G."/>
            <person name="Murray J."/>
            <person name="Weller J."/>
            <person name="Jian J."/>
            <person name="Singh K.B."/>
        </authorList>
    </citation>
    <scope>NUCLEOTIDE SEQUENCE [LARGE SCALE GENOMIC DNA]</scope>
    <source>
        <strain evidence="2">cv. Tanjil</strain>
        <tissue evidence="1">Whole plant</tissue>
    </source>
</reference>
<evidence type="ECO:0000313" key="1">
    <source>
        <dbReference type="EMBL" id="OIV97186.1"/>
    </source>
</evidence>
<protein>
    <submittedName>
        <fullName evidence="1">Uncharacterized protein</fullName>
    </submittedName>
</protein>
<dbReference type="EMBL" id="CM007375">
    <property type="protein sequence ID" value="OIV97186.1"/>
    <property type="molecule type" value="Genomic_DNA"/>
</dbReference>
<dbReference type="AlphaFoldDB" id="A0A4P1QXH3"/>
<keyword evidence="2" id="KW-1185">Reference proteome</keyword>
<gene>
    <name evidence="1" type="ORF">TanjilG_28937</name>
</gene>
<proteinExistence type="predicted"/>
<evidence type="ECO:0000313" key="2">
    <source>
        <dbReference type="Proteomes" id="UP000188354"/>
    </source>
</evidence>
<dbReference type="Proteomes" id="UP000188354">
    <property type="component" value="Chromosome LG15"/>
</dbReference>
<dbReference type="Gramene" id="OIV97186">
    <property type="protein sequence ID" value="OIV97186"/>
    <property type="gene ID" value="TanjilG_28937"/>
</dbReference>
<organism evidence="1 2">
    <name type="scientific">Lupinus angustifolius</name>
    <name type="common">Narrow-leaved blue lupine</name>
    <dbReference type="NCBI Taxonomy" id="3871"/>
    <lineage>
        <taxon>Eukaryota</taxon>
        <taxon>Viridiplantae</taxon>
        <taxon>Streptophyta</taxon>
        <taxon>Embryophyta</taxon>
        <taxon>Tracheophyta</taxon>
        <taxon>Spermatophyta</taxon>
        <taxon>Magnoliopsida</taxon>
        <taxon>eudicotyledons</taxon>
        <taxon>Gunneridae</taxon>
        <taxon>Pentapetalae</taxon>
        <taxon>rosids</taxon>
        <taxon>fabids</taxon>
        <taxon>Fabales</taxon>
        <taxon>Fabaceae</taxon>
        <taxon>Papilionoideae</taxon>
        <taxon>50 kb inversion clade</taxon>
        <taxon>genistoids sensu lato</taxon>
        <taxon>core genistoids</taxon>
        <taxon>Genisteae</taxon>
        <taxon>Lupinus</taxon>
    </lineage>
</organism>
<name>A0A4P1QXH3_LUPAN</name>